<dbReference type="AlphaFoldDB" id="A0A9P0MTE3"/>
<keyword evidence="3" id="KW-1185">Reference proteome</keyword>
<dbReference type="PANTHER" id="PTHR32226:SF2">
    <property type="entry name" value="TELO2-INTERACTING PROTEIN 2"/>
    <property type="match status" value="1"/>
</dbReference>
<protein>
    <recommendedName>
        <fullName evidence="4">TELO2-interacting protein 2</fullName>
    </recommendedName>
</protein>
<gene>
    <name evidence="2" type="ORF">NEZAVI_LOCUS10843</name>
</gene>
<dbReference type="Proteomes" id="UP001152798">
    <property type="component" value="Chromosome 5"/>
</dbReference>
<dbReference type="InterPro" id="IPR018870">
    <property type="entry name" value="Tti2"/>
</dbReference>
<comment type="similarity">
    <text evidence="1">Belongs to the TTI2 family.</text>
</comment>
<dbReference type="SUPFAM" id="SSF48371">
    <property type="entry name" value="ARM repeat"/>
    <property type="match status" value="1"/>
</dbReference>
<accession>A0A9P0MTE3</accession>
<dbReference type="PANTHER" id="PTHR32226">
    <property type="entry name" value="TELO2-INTERACTING PROTEIN 2"/>
    <property type="match status" value="1"/>
</dbReference>
<dbReference type="GO" id="GO:0110078">
    <property type="term" value="C:TTT Hsp90 cochaperone complex"/>
    <property type="evidence" value="ECO:0007669"/>
    <property type="project" value="InterPro"/>
</dbReference>
<evidence type="ECO:0000256" key="1">
    <source>
        <dbReference type="ARBA" id="ARBA00034736"/>
    </source>
</evidence>
<evidence type="ECO:0008006" key="4">
    <source>
        <dbReference type="Google" id="ProtNLM"/>
    </source>
</evidence>
<dbReference type="GO" id="GO:0005829">
    <property type="term" value="C:cytosol"/>
    <property type="evidence" value="ECO:0007669"/>
    <property type="project" value="TreeGrafter"/>
</dbReference>
<organism evidence="2 3">
    <name type="scientific">Nezara viridula</name>
    <name type="common">Southern green stink bug</name>
    <name type="synonym">Cimex viridulus</name>
    <dbReference type="NCBI Taxonomy" id="85310"/>
    <lineage>
        <taxon>Eukaryota</taxon>
        <taxon>Metazoa</taxon>
        <taxon>Ecdysozoa</taxon>
        <taxon>Arthropoda</taxon>
        <taxon>Hexapoda</taxon>
        <taxon>Insecta</taxon>
        <taxon>Pterygota</taxon>
        <taxon>Neoptera</taxon>
        <taxon>Paraneoptera</taxon>
        <taxon>Hemiptera</taxon>
        <taxon>Heteroptera</taxon>
        <taxon>Panheteroptera</taxon>
        <taxon>Pentatomomorpha</taxon>
        <taxon>Pentatomoidea</taxon>
        <taxon>Pentatomidae</taxon>
        <taxon>Pentatominae</taxon>
        <taxon>Nezara</taxon>
    </lineage>
</organism>
<dbReference type="EMBL" id="OV725081">
    <property type="protein sequence ID" value="CAH1401907.1"/>
    <property type="molecule type" value="Genomic_DNA"/>
</dbReference>
<evidence type="ECO:0000313" key="3">
    <source>
        <dbReference type="Proteomes" id="UP001152798"/>
    </source>
</evidence>
<dbReference type="InterPro" id="IPR016024">
    <property type="entry name" value="ARM-type_fold"/>
</dbReference>
<reference evidence="2" key="1">
    <citation type="submission" date="2022-01" db="EMBL/GenBank/DDBJ databases">
        <authorList>
            <person name="King R."/>
        </authorList>
    </citation>
    <scope>NUCLEOTIDE SEQUENCE</scope>
</reference>
<evidence type="ECO:0000313" key="2">
    <source>
        <dbReference type="EMBL" id="CAH1401907.1"/>
    </source>
</evidence>
<dbReference type="OrthoDB" id="6417021at2759"/>
<proteinExistence type="inferred from homology"/>
<name>A0A9P0MTE3_NEZVI</name>
<dbReference type="GO" id="GO:0005634">
    <property type="term" value="C:nucleus"/>
    <property type="evidence" value="ECO:0007669"/>
    <property type="project" value="TreeGrafter"/>
</dbReference>
<sequence length="411" mass="46874">MDNGEGICDNDKEVVFLTIKKGIEELYVPKFESGFERPADLSDYESYISSCDKRFEELYSSCPNLVACPVVGNKLKQKCIASAIILCGEHSSSSLWTTDVSLELAKLILERLMKECGYTNIADALTSSNGIVFGYILNDLRPKLLKDSWKCFGAAVVCYSWVLKLVESPHLAEHLNNILPTALILVDDFVSENRTLGLKSLEHIINNVGRTQLCWFAQDEVVLKALEPLVFFKDENLIEPLILVLMSLLKKKFPQIINSELQVNEFDPLINTILHNMMLEQRLKIRSAYVKMLPVIIRARGLGMLLHSIALLKVIDEYVLEPTSSVEGLEALKCFIEVCWPRIYAHFDHIFLLICKIYLGIEHNRYTDFCVDKILKEVIQTLQKLCPKKIEERRNELLKNQCFPGLQSLIE</sequence>